<dbReference type="Pfam" id="PF14722">
    <property type="entry name" value="KRAP_IP3R_bind"/>
    <property type="match status" value="1"/>
</dbReference>
<dbReference type="Proteomes" id="UP001652627">
    <property type="component" value="Chromosome 33"/>
</dbReference>
<feature type="region of interest" description="Disordered" evidence="1">
    <location>
        <begin position="484"/>
        <end position="564"/>
    </location>
</feature>
<feature type="region of interest" description="Disordered" evidence="1">
    <location>
        <begin position="288"/>
        <end position="314"/>
    </location>
</feature>
<accession>A0ABM4FZ81</accession>
<feature type="domain" description="ITPR-interacting" evidence="2">
    <location>
        <begin position="122"/>
        <end position="284"/>
    </location>
</feature>
<name>A0ABM4FZ81_9AVES</name>
<evidence type="ECO:0000313" key="4">
    <source>
        <dbReference type="RefSeq" id="XP_067170243.1"/>
    </source>
</evidence>
<feature type="compositionally biased region" description="Polar residues" evidence="1">
    <location>
        <begin position="455"/>
        <end position="465"/>
    </location>
</feature>
<feature type="region of interest" description="Disordered" evidence="1">
    <location>
        <begin position="339"/>
        <end position="472"/>
    </location>
</feature>
<dbReference type="RefSeq" id="XP_067170243.1">
    <property type="nucleotide sequence ID" value="XM_067314142.1"/>
</dbReference>
<organism evidence="3 4">
    <name type="scientific">Apteryx mantelli</name>
    <name type="common">North Island brown kiwi</name>
    <dbReference type="NCBI Taxonomy" id="2696672"/>
    <lineage>
        <taxon>Eukaryota</taxon>
        <taxon>Metazoa</taxon>
        <taxon>Chordata</taxon>
        <taxon>Craniata</taxon>
        <taxon>Vertebrata</taxon>
        <taxon>Euteleostomi</taxon>
        <taxon>Archelosauria</taxon>
        <taxon>Archosauria</taxon>
        <taxon>Dinosauria</taxon>
        <taxon>Saurischia</taxon>
        <taxon>Theropoda</taxon>
        <taxon>Coelurosauria</taxon>
        <taxon>Aves</taxon>
        <taxon>Palaeognathae</taxon>
        <taxon>Apterygiformes</taxon>
        <taxon>Apterygidae</taxon>
        <taxon>Apteryx</taxon>
    </lineage>
</organism>
<reference evidence="4" key="1">
    <citation type="submission" date="2025-08" db="UniProtKB">
        <authorList>
            <consortium name="RefSeq"/>
        </authorList>
    </citation>
    <scope>IDENTIFICATION</scope>
    <source>
        <tissue evidence="4">Blood</tissue>
    </source>
</reference>
<feature type="compositionally biased region" description="Basic residues" evidence="1">
    <location>
        <begin position="538"/>
        <end position="552"/>
    </location>
</feature>
<evidence type="ECO:0000313" key="3">
    <source>
        <dbReference type="Proteomes" id="UP001652627"/>
    </source>
</evidence>
<feature type="compositionally biased region" description="Polar residues" evidence="1">
    <location>
        <begin position="358"/>
        <end position="374"/>
    </location>
</feature>
<dbReference type="PANTHER" id="PTHR17469:SF1">
    <property type="entry name" value="PROTEIN TESPA1"/>
    <property type="match status" value="1"/>
</dbReference>
<dbReference type="GeneID" id="106485103"/>
<evidence type="ECO:0000259" key="2">
    <source>
        <dbReference type="SMART" id="SM01257"/>
    </source>
</evidence>
<protein>
    <submittedName>
        <fullName evidence="4">Protein TESPA1 isoform X1</fullName>
    </submittedName>
</protein>
<dbReference type="InterPro" id="IPR043444">
    <property type="entry name" value="TESPA1-like"/>
</dbReference>
<feature type="compositionally biased region" description="Gly residues" evidence="1">
    <location>
        <begin position="491"/>
        <end position="502"/>
    </location>
</feature>
<evidence type="ECO:0000256" key="1">
    <source>
        <dbReference type="SAM" id="MobiDB-lite"/>
    </source>
</evidence>
<feature type="region of interest" description="Disordered" evidence="1">
    <location>
        <begin position="652"/>
        <end position="697"/>
    </location>
</feature>
<gene>
    <name evidence="4" type="primary">TESPA1</name>
</gene>
<dbReference type="InterPro" id="IPR029325">
    <property type="entry name" value="ITPR-bd"/>
</dbReference>
<dbReference type="PANTHER" id="PTHR17469">
    <property type="entry name" value="SPERM SPECIFIC ANTIGEN 2-RELATED"/>
    <property type="match status" value="1"/>
</dbReference>
<feature type="compositionally biased region" description="Polar residues" evidence="1">
    <location>
        <begin position="503"/>
        <end position="516"/>
    </location>
</feature>
<proteinExistence type="predicted"/>
<sequence>MEGASVLSPSSWEKRRAWVRQSRCWRTTVVEEEAAAAMQDVPELQPPHLDDVFLEGISSSKIETWLQDCGSSVEVLPEELGLPGPYGCGSSGTSFEDDLTLGAEALLLPRNDKAMGRALRDKHLNLGHSMASSVLSSNTNKTSSSISEILEWWQADAEEILYNLGFVQSEPEAMARIPARFFSTPSQAKGIDFQLFLKAQVRRMEMEDPCLMLASRFQQVQALAVTADAFFCLYSYVSKTPVQRISPSRLFWACPDIPDIRITPAKPETLSPVDRLKKAVSKMCLYTSPRAEESPRGPGQVHATQGSRPSSLGKVVQEVLERAREERFRFDTADIESLEGATAEMPVGTSQHRHGAKGSSSVPSSLQMAQSVPTCPQHGSEPAPLCCRGERASPPRPAPPGTPTGTSPGLLERPCPHCQESSDSPTAIAPSWAQGAEGAPCPLGAGMAGADDNQTDPAATQSDATLSPRPGYTATHSSWMWITPEQPEGLGTEGDSGFGSGSWGTSPQTNAGSQQCPPRCPGKTPDLCGACSPWSNKPRPRGRRGQRSRGRSRMCNPTDAGWKEGDVSGLQASVLGGLSPLHPSWAETCSRETVDSFEMEEPPSWYSSSPSPGVSHLKVLSASEDDGDAHEEAGCSLTPSMRIRRSFMLHANSGQSDSSGFVEELVPSQLPAAQLHDTSCPPFPRPAADPRGTDQTL</sequence>
<dbReference type="SMART" id="SM01257">
    <property type="entry name" value="KRAP_IP3R_bind"/>
    <property type="match status" value="1"/>
</dbReference>
<keyword evidence="3" id="KW-1185">Reference proteome</keyword>